<evidence type="ECO:0000313" key="7">
    <source>
        <dbReference type="Proteomes" id="UP000663832"/>
    </source>
</evidence>
<keyword evidence="1 3" id="KW-0853">WD repeat</keyword>
<evidence type="ECO:0000256" key="1">
    <source>
        <dbReference type="ARBA" id="ARBA00022574"/>
    </source>
</evidence>
<sequence>MLSTSSQQQQHLFSSYRTLGLVTNHVPCILRIHQRHSSHLLLTAIGKVFHAYRLNTLQVLLVSDAHTEDIQALASNSRLVFVASGSSIYVYRRVFHLYQTLSDHKGDVQHLLPFGDEHLISIDESNTLRVWDIQSASVYFLLEFDPKNFHITCLLHPATYVNKLLIASRQGTMQLWNIKSNKLLHEFFSNDDIQTNSITAIAQSTVVDVIAIGYNNGQIRLHNLRYDETLVTFTQDFNGPITSIAFRLDNVPHMATGSSAGHICIWNLDTCHLISQMRNAHKQCSIAALHYIPGEPLLISNGNDNALREWIFDMPDGQSCRLYRERCGHSKSPRCVRFHDNEIVLSAGNDGRLRTFHTILDNLSRCFGRTTRYKWEMELNENENNDNNDEKNEDTEQPLPIIDLRCEVIKENDWDGIIAIHENRRRVSAWNYIRATRSQHRFEHERFATKVYHNTEVLATCCDISPCGNFGIIGYSTGHIDMYNMQSGLYRGSFDDGPIQFAAKNPRKRLKSSPYATAHSYPLCGVSFDSLNTRLISCDINGNIKLWRLKTKTLISSTSIIDQDNSNSKIHITKMIVHRDSGLISLAFNDYTIKIYDFDTMICKCIRTFSQNTHTNDITALAFMPDARWLLTTSLDKTMRIWDIPSGQLIDTLEFDQAIMTIAVSPNGDMLATGHTDALGVYLWSNRSMFGGSIINSTTEQLLVGDFQSPEQISKNLITLSALPESKWKNLLVLDTIRQRNKPKQPINIPKQAPFFLPTVSNLRGFVFVNEDEENKKKDKKQTHINAIQQFLYQSSLTNLLDHHQKNTTLITDFINLFKDLGMAKIEYELRCLSPDQGGSLERMFTFIDILHQAFDYKQNYDLISSYLALFIQLHGTNLLWKNDELIEKIRKIQLKQKETWNNIQRQLNTSIALVKYIKSVTTI</sequence>
<feature type="domain" description="WDR36/Utp21 C-terminal" evidence="4">
    <location>
        <begin position="711"/>
        <end position="919"/>
    </location>
</feature>
<dbReference type="EMBL" id="CAJNOM010000857">
    <property type="protein sequence ID" value="CAF1572195.1"/>
    <property type="molecule type" value="Genomic_DNA"/>
</dbReference>
<dbReference type="SUPFAM" id="SSF50978">
    <property type="entry name" value="WD40 repeat-like"/>
    <property type="match status" value="2"/>
</dbReference>
<keyword evidence="2" id="KW-0677">Repeat</keyword>
<dbReference type="FunFam" id="2.130.10.10:FF:000109">
    <property type="entry name" value="WD repeat domain 36"/>
    <property type="match status" value="1"/>
</dbReference>
<proteinExistence type="predicted"/>
<comment type="caution">
    <text evidence="6">The sequence shown here is derived from an EMBL/GenBank/DDBJ whole genome shotgun (WGS) entry which is preliminary data.</text>
</comment>
<dbReference type="Proteomes" id="UP000663832">
    <property type="component" value="Unassembled WGS sequence"/>
</dbReference>
<dbReference type="InterPro" id="IPR036322">
    <property type="entry name" value="WD40_repeat_dom_sf"/>
</dbReference>
<dbReference type="PANTHER" id="PTHR22840">
    <property type="entry name" value="WD REPEAT-CONTAINING PROTEIN 36"/>
    <property type="match status" value="1"/>
</dbReference>
<name>A0A815YLR9_9BILA</name>
<evidence type="ECO:0000259" key="4">
    <source>
        <dbReference type="Pfam" id="PF04192"/>
    </source>
</evidence>
<evidence type="ECO:0000313" key="6">
    <source>
        <dbReference type="EMBL" id="CAF1572195.1"/>
    </source>
</evidence>
<reference evidence="6" key="1">
    <citation type="submission" date="2021-02" db="EMBL/GenBank/DDBJ databases">
        <authorList>
            <person name="Nowell W R."/>
        </authorList>
    </citation>
    <scope>NUCLEOTIDE SEQUENCE</scope>
</reference>
<evidence type="ECO:0000256" key="3">
    <source>
        <dbReference type="PROSITE-ProRule" id="PRU00221"/>
    </source>
</evidence>
<organism evidence="6 7">
    <name type="scientific">Adineta steineri</name>
    <dbReference type="NCBI Taxonomy" id="433720"/>
    <lineage>
        <taxon>Eukaryota</taxon>
        <taxon>Metazoa</taxon>
        <taxon>Spiralia</taxon>
        <taxon>Gnathifera</taxon>
        <taxon>Rotifera</taxon>
        <taxon>Eurotatoria</taxon>
        <taxon>Bdelloidea</taxon>
        <taxon>Adinetida</taxon>
        <taxon>Adinetidae</taxon>
        <taxon>Adineta</taxon>
    </lineage>
</organism>
<dbReference type="PANTHER" id="PTHR22840:SF12">
    <property type="entry name" value="WD REPEAT-CONTAINING PROTEIN 36"/>
    <property type="match status" value="1"/>
</dbReference>
<accession>A0A815YLR9</accession>
<dbReference type="GO" id="GO:0006364">
    <property type="term" value="P:rRNA processing"/>
    <property type="evidence" value="ECO:0007669"/>
    <property type="project" value="InterPro"/>
</dbReference>
<dbReference type="InterPro" id="IPR001680">
    <property type="entry name" value="WD40_rpt"/>
</dbReference>
<dbReference type="PROSITE" id="PS50082">
    <property type="entry name" value="WD_REPEATS_2"/>
    <property type="match status" value="2"/>
</dbReference>
<feature type="repeat" description="WD" evidence="3">
    <location>
        <begin position="516"/>
        <end position="557"/>
    </location>
</feature>
<gene>
    <name evidence="6" type="ORF">QVE165_LOCUS48962</name>
</gene>
<dbReference type="OrthoDB" id="10250769at2759"/>
<dbReference type="Gene3D" id="2.130.10.10">
    <property type="entry name" value="YVTN repeat-like/Quinoprotein amine dehydrogenase"/>
    <property type="match status" value="2"/>
</dbReference>
<feature type="repeat" description="WD" evidence="3">
    <location>
        <begin position="611"/>
        <end position="652"/>
    </location>
</feature>
<feature type="domain" description="WDR36/Utp21 N-terminal" evidence="5">
    <location>
        <begin position="42"/>
        <end position="313"/>
    </location>
</feature>
<dbReference type="Pfam" id="PF25168">
    <property type="entry name" value="Beta-prop_WDR36-Utp21_2nd"/>
    <property type="match status" value="1"/>
</dbReference>
<dbReference type="Pfam" id="PF25171">
    <property type="entry name" value="Beta-prop_WDR36-Utp21_1st"/>
    <property type="match status" value="1"/>
</dbReference>
<dbReference type="PROSITE" id="PS50294">
    <property type="entry name" value="WD_REPEATS_REGION"/>
    <property type="match status" value="1"/>
</dbReference>
<dbReference type="GO" id="GO:0032040">
    <property type="term" value="C:small-subunit processome"/>
    <property type="evidence" value="ECO:0007669"/>
    <property type="project" value="InterPro"/>
</dbReference>
<dbReference type="InterPro" id="IPR015943">
    <property type="entry name" value="WD40/YVTN_repeat-like_dom_sf"/>
</dbReference>
<dbReference type="SMART" id="SM00320">
    <property type="entry name" value="WD40"/>
    <property type="match status" value="12"/>
</dbReference>
<dbReference type="InterPro" id="IPR007319">
    <property type="entry name" value="WDR36/Utp21_C"/>
</dbReference>
<dbReference type="AlphaFoldDB" id="A0A815YLR9"/>
<keyword evidence="7" id="KW-1185">Reference proteome</keyword>
<dbReference type="InterPro" id="IPR059157">
    <property type="entry name" value="WDR36-Utp21_N"/>
</dbReference>
<protein>
    <submittedName>
        <fullName evidence="6">Uncharacterized protein</fullName>
    </submittedName>
</protein>
<dbReference type="InterPro" id="IPR019775">
    <property type="entry name" value="WD40_repeat_CS"/>
</dbReference>
<evidence type="ECO:0000259" key="5">
    <source>
        <dbReference type="Pfam" id="PF25171"/>
    </source>
</evidence>
<evidence type="ECO:0000256" key="2">
    <source>
        <dbReference type="ARBA" id="ARBA00022737"/>
    </source>
</evidence>
<dbReference type="PROSITE" id="PS00678">
    <property type="entry name" value="WD_REPEATS_1"/>
    <property type="match status" value="1"/>
</dbReference>
<dbReference type="Pfam" id="PF04192">
    <property type="entry name" value="Utp21"/>
    <property type="match status" value="1"/>
</dbReference>
<dbReference type="GO" id="GO:0034388">
    <property type="term" value="C:Pwp2p-containing subcomplex of 90S preribosome"/>
    <property type="evidence" value="ECO:0007669"/>
    <property type="project" value="TreeGrafter"/>
</dbReference>